<dbReference type="AlphaFoldDB" id="A0A1V6Y7P5"/>
<evidence type="ECO:0000256" key="1">
    <source>
        <dbReference type="SAM" id="MobiDB-lite"/>
    </source>
</evidence>
<dbReference type="GO" id="GO:0001228">
    <property type="term" value="F:DNA-binding transcription activator activity, RNA polymerase II-specific"/>
    <property type="evidence" value="ECO:0007669"/>
    <property type="project" value="TreeGrafter"/>
</dbReference>
<comment type="caution">
    <text evidence="2">The sequence shown here is derived from an EMBL/GenBank/DDBJ whole genome shotgun (WGS) entry which is preliminary data.</text>
</comment>
<feature type="compositionally biased region" description="Polar residues" evidence="1">
    <location>
        <begin position="8"/>
        <end position="24"/>
    </location>
</feature>
<feature type="region of interest" description="Disordered" evidence="1">
    <location>
        <begin position="1"/>
        <end position="34"/>
    </location>
</feature>
<dbReference type="EMBL" id="MOOB01000032">
    <property type="protein sequence ID" value="OQE83480.1"/>
    <property type="molecule type" value="Genomic_DNA"/>
</dbReference>
<dbReference type="PANTHER" id="PTHR47784">
    <property type="entry name" value="STEROL UPTAKE CONTROL PROTEIN 2"/>
    <property type="match status" value="1"/>
</dbReference>
<dbReference type="PANTHER" id="PTHR47784:SF10">
    <property type="entry name" value="TRANSCRIPTION FACTOR, PUTATIVE (AFU_ORTHOLOGUE AFUA_6G14150)-RELATED"/>
    <property type="match status" value="1"/>
</dbReference>
<evidence type="ECO:0008006" key="4">
    <source>
        <dbReference type="Google" id="ProtNLM"/>
    </source>
</evidence>
<evidence type="ECO:0000313" key="2">
    <source>
        <dbReference type="EMBL" id="OQE83480.1"/>
    </source>
</evidence>
<protein>
    <recommendedName>
        <fullName evidence="4">C6 transcription factor</fullName>
    </recommendedName>
</protein>
<dbReference type="STRING" id="60175.A0A1V6Y7P5"/>
<dbReference type="Proteomes" id="UP000191691">
    <property type="component" value="Unassembled WGS sequence"/>
</dbReference>
<keyword evidence="3" id="KW-1185">Reference proteome</keyword>
<proteinExistence type="predicted"/>
<name>A0A1V6Y7P5_PENNA</name>
<reference evidence="3" key="1">
    <citation type="journal article" date="2017" name="Nat. Microbiol.">
        <title>Global analysis of biosynthetic gene clusters reveals vast potential of secondary metabolite production in Penicillium species.</title>
        <authorList>
            <person name="Nielsen J.C."/>
            <person name="Grijseels S."/>
            <person name="Prigent S."/>
            <person name="Ji B."/>
            <person name="Dainat J."/>
            <person name="Nielsen K.F."/>
            <person name="Frisvad J.C."/>
            <person name="Workman M."/>
            <person name="Nielsen J."/>
        </authorList>
    </citation>
    <scope>NUCLEOTIDE SEQUENCE [LARGE SCALE GENOMIC DNA]</scope>
    <source>
        <strain evidence="3">IBT 13039</strain>
    </source>
</reference>
<gene>
    <name evidence="2" type="ORF">PENNAL_c0032G09039</name>
</gene>
<dbReference type="InterPro" id="IPR053157">
    <property type="entry name" value="Sterol_Uptake_Regulator"/>
</dbReference>
<sequence length="382" mass="42713">MDAINARSGVSSTPCPRNSPTETSLKPEPKPPAKPAFISPKYDARHLLLMHKFSTETYKSICGDHSDIEGWQVLIPKLAFEHEFLLHGIFSIAALHMAATNADPEQVLSYLDTALQCNELAFSPFREALAHLTPLNCDAVFAQSAIVTIIGIALPRLNAQHRGESFSMIETMMTVFELLQGASKISQISKPWRQASIFFKYEWRENTTLDPDVVNAIAQLRMLNGPIENTDSAQNSINQGAIDSLEDSFAKFTNTPHPAPILAWLTYVKREFVDGLRARQPFQLLILMNWAVLLNELEARFWWAKGCGKALVAELLSELKDHNEKWKSALQWPQQMSLENQLAKRHKGLGPHDIQRAGLNTKFRPGPISQFNCDQGIDSVAG</sequence>
<accession>A0A1V6Y7P5</accession>
<evidence type="ECO:0000313" key="3">
    <source>
        <dbReference type="Proteomes" id="UP000191691"/>
    </source>
</evidence>
<organism evidence="2 3">
    <name type="scientific">Penicillium nalgiovense</name>
    <dbReference type="NCBI Taxonomy" id="60175"/>
    <lineage>
        <taxon>Eukaryota</taxon>
        <taxon>Fungi</taxon>
        <taxon>Dikarya</taxon>
        <taxon>Ascomycota</taxon>
        <taxon>Pezizomycotina</taxon>
        <taxon>Eurotiomycetes</taxon>
        <taxon>Eurotiomycetidae</taxon>
        <taxon>Eurotiales</taxon>
        <taxon>Aspergillaceae</taxon>
        <taxon>Penicillium</taxon>
    </lineage>
</organism>
<dbReference type="OMA" id="SCFAKFA"/>